<evidence type="ECO:0000313" key="3">
    <source>
        <dbReference type="RefSeq" id="XP_003743005.1"/>
    </source>
</evidence>
<protein>
    <submittedName>
        <fullName evidence="3">Uncharacterized protein LOC100900975</fullName>
    </submittedName>
</protein>
<accession>A0AAJ6QT35</accession>
<feature type="signal peptide" evidence="1">
    <location>
        <begin position="1"/>
        <end position="26"/>
    </location>
</feature>
<name>A0AAJ6QT35_9ACAR</name>
<keyword evidence="2" id="KW-1185">Reference proteome</keyword>
<sequence length="237" mass="25909">MAHKACAYVAVALCVLLVQSAGQAHAQESSPNQTQEEQQVGIFYGIGQSFQVSQLVSLIPARIRSMASCVQRVGSGHEVKELRDEVSYMIELLQKNSATGPVMNEMEMIFTDSTQALMALPNVARKPYSELTLDDLLVLRDAAFNLVVLPIRLNRLRDSLMLALTNTDLYGSEFSSEIRKHLGSQLSVAARIGQEVFRCRGSSLAVATTTAAAPAITQRPRSTQAEIDDEDGDVFDF</sequence>
<dbReference type="KEGG" id="goe:100900975"/>
<reference evidence="3" key="1">
    <citation type="submission" date="2025-08" db="UniProtKB">
        <authorList>
            <consortium name="RefSeq"/>
        </authorList>
    </citation>
    <scope>IDENTIFICATION</scope>
</reference>
<proteinExistence type="predicted"/>
<feature type="chain" id="PRO_5042517603" evidence="1">
    <location>
        <begin position="27"/>
        <end position="237"/>
    </location>
</feature>
<gene>
    <name evidence="3" type="primary">LOC100900975</name>
</gene>
<evidence type="ECO:0000256" key="1">
    <source>
        <dbReference type="SAM" id="SignalP"/>
    </source>
</evidence>
<organism evidence="2 3">
    <name type="scientific">Galendromus occidentalis</name>
    <name type="common">western predatory mite</name>
    <dbReference type="NCBI Taxonomy" id="34638"/>
    <lineage>
        <taxon>Eukaryota</taxon>
        <taxon>Metazoa</taxon>
        <taxon>Ecdysozoa</taxon>
        <taxon>Arthropoda</taxon>
        <taxon>Chelicerata</taxon>
        <taxon>Arachnida</taxon>
        <taxon>Acari</taxon>
        <taxon>Parasitiformes</taxon>
        <taxon>Mesostigmata</taxon>
        <taxon>Gamasina</taxon>
        <taxon>Phytoseioidea</taxon>
        <taxon>Phytoseiidae</taxon>
        <taxon>Typhlodrominae</taxon>
        <taxon>Galendromus</taxon>
    </lineage>
</organism>
<dbReference type="GeneID" id="100900975"/>
<keyword evidence="1" id="KW-0732">Signal</keyword>
<dbReference type="RefSeq" id="XP_003743005.1">
    <property type="nucleotide sequence ID" value="XM_003742957.1"/>
</dbReference>
<dbReference type="AlphaFoldDB" id="A0AAJ6QT35"/>
<dbReference type="Proteomes" id="UP000694867">
    <property type="component" value="Unplaced"/>
</dbReference>
<evidence type="ECO:0000313" key="2">
    <source>
        <dbReference type="Proteomes" id="UP000694867"/>
    </source>
</evidence>